<sequence>MRVNHQSPHFGKLPKLRFRRESATSPWKYVTEFPDSSKEHARGPQTENHHLSMRNQSFMKEEPAKGETCKLPSEIPSVIQDDAGERETPKIVKKIKRESTTVPDQDNLASSTIPAKLQASMQDNPVDRETLEVSDMIPCKPTTLPDEVDRAAFKAPEKIKRTPTTNPSRIKRIPTTNLRRIKRSQLQSQLHSNVLANNTHTDHRLTIV</sequence>
<dbReference type="OrthoDB" id="10468049at2759"/>
<name>A0A0D1YEU2_9EURO</name>
<feature type="compositionally biased region" description="Basic and acidic residues" evidence="1">
    <location>
        <begin position="59"/>
        <end position="68"/>
    </location>
</feature>
<evidence type="ECO:0000256" key="1">
    <source>
        <dbReference type="SAM" id="MobiDB-lite"/>
    </source>
</evidence>
<protein>
    <submittedName>
        <fullName evidence="2">Uncharacterized protein</fullName>
    </submittedName>
</protein>
<feature type="region of interest" description="Disordered" evidence="1">
    <location>
        <begin position="32"/>
        <end position="88"/>
    </location>
</feature>
<dbReference type="EMBL" id="KN846953">
    <property type="protein sequence ID" value="KIV79349.1"/>
    <property type="molecule type" value="Genomic_DNA"/>
</dbReference>
<organism evidence="2 3">
    <name type="scientific">Exophiala sideris</name>
    <dbReference type="NCBI Taxonomy" id="1016849"/>
    <lineage>
        <taxon>Eukaryota</taxon>
        <taxon>Fungi</taxon>
        <taxon>Dikarya</taxon>
        <taxon>Ascomycota</taxon>
        <taxon>Pezizomycotina</taxon>
        <taxon>Eurotiomycetes</taxon>
        <taxon>Chaetothyriomycetidae</taxon>
        <taxon>Chaetothyriales</taxon>
        <taxon>Herpotrichiellaceae</taxon>
        <taxon>Exophiala</taxon>
    </lineage>
</organism>
<proteinExistence type="predicted"/>
<gene>
    <name evidence="2" type="ORF">PV11_06915</name>
</gene>
<feature type="compositionally biased region" description="Basic and acidic residues" evidence="1">
    <location>
        <begin position="35"/>
        <end position="50"/>
    </location>
</feature>
<dbReference type="Proteomes" id="UP000053599">
    <property type="component" value="Unassembled WGS sequence"/>
</dbReference>
<accession>A0A0D1YEU2</accession>
<evidence type="ECO:0000313" key="3">
    <source>
        <dbReference type="Proteomes" id="UP000053599"/>
    </source>
</evidence>
<dbReference type="HOGENOM" id="CLU_1320902_0_0_1"/>
<dbReference type="AlphaFoldDB" id="A0A0D1YEU2"/>
<evidence type="ECO:0000313" key="2">
    <source>
        <dbReference type="EMBL" id="KIV79349.1"/>
    </source>
</evidence>
<reference evidence="2 3" key="1">
    <citation type="submission" date="2015-01" db="EMBL/GenBank/DDBJ databases">
        <title>The Genome Sequence of Exophiala sideris CBS121828.</title>
        <authorList>
            <consortium name="The Broad Institute Genomics Platform"/>
            <person name="Cuomo C."/>
            <person name="de Hoog S."/>
            <person name="Gorbushina A."/>
            <person name="Stielow B."/>
            <person name="Teixiera M."/>
            <person name="Abouelleil A."/>
            <person name="Chapman S.B."/>
            <person name="Priest M."/>
            <person name="Young S.K."/>
            <person name="Wortman J."/>
            <person name="Nusbaum C."/>
            <person name="Birren B."/>
        </authorList>
    </citation>
    <scope>NUCLEOTIDE SEQUENCE [LARGE SCALE GENOMIC DNA]</scope>
    <source>
        <strain evidence="2 3">CBS 121828</strain>
    </source>
</reference>